<dbReference type="EMBL" id="CM023471">
    <property type="protein sequence ID" value="KAH7965767.1"/>
    <property type="molecule type" value="Genomic_DNA"/>
</dbReference>
<comment type="caution">
    <text evidence="1">The sequence shown here is derived from an EMBL/GenBank/DDBJ whole genome shotgun (WGS) entry which is preliminary data.</text>
</comment>
<protein>
    <submittedName>
        <fullName evidence="1">Uncharacterized protein</fullName>
    </submittedName>
</protein>
<reference evidence="1" key="1">
    <citation type="submission" date="2020-05" db="EMBL/GenBank/DDBJ databases">
        <title>Large-scale comparative analyses of tick genomes elucidate their genetic diversity and vector capacities.</title>
        <authorList>
            <person name="Jia N."/>
            <person name="Wang J."/>
            <person name="Shi W."/>
            <person name="Du L."/>
            <person name="Sun Y."/>
            <person name="Zhan W."/>
            <person name="Jiang J."/>
            <person name="Wang Q."/>
            <person name="Zhang B."/>
            <person name="Ji P."/>
            <person name="Sakyi L.B."/>
            <person name="Cui X."/>
            <person name="Yuan T."/>
            <person name="Jiang B."/>
            <person name="Yang W."/>
            <person name="Lam T.T.-Y."/>
            <person name="Chang Q."/>
            <person name="Ding S."/>
            <person name="Wang X."/>
            <person name="Zhu J."/>
            <person name="Ruan X."/>
            <person name="Zhao L."/>
            <person name="Wei J."/>
            <person name="Que T."/>
            <person name="Du C."/>
            <person name="Cheng J."/>
            <person name="Dai P."/>
            <person name="Han X."/>
            <person name="Huang E."/>
            <person name="Gao Y."/>
            <person name="Liu J."/>
            <person name="Shao H."/>
            <person name="Ye R."/>
            <person name="Li L."/>
            <person name="Wei W."/>
            <person name="Wang X."/>
            <person name="Wang C."/>
            <person name="Yang T."/>
            <person name="Huo Q."/>
            <person name="Li W."/>
            <person name="Guo W."/>
            <person name="Chen H."/>
            <person name="Zhou L."/>
            <person name="Ni X."/>
            <person name="Tian J."/>
            <person name="Zhou Y."/>
            <person name="Sheng Y."/>
            <person name="Liu T."/>
            <person name="Pan Y."/>
            <person name="Xia L."/>
            <person name="Li J."/>
            <person name="Zhao F."/>
            <person name="Cao W."/>
        </authorList>
    </citation>
    <scope>NUCLEOTIDE SEQUENCE</scope>
    <source>
        <strain evidence="1">Dsil-2018</strain>
    </source>
</reference>
<name>A0ACB8DCS5_DERSI</name>
<gene>
    <name evidence="1" type="ORF">HPB49_010585</name>
</gene>
<keyword evidence="2" id="KW-1185">Reference proteome</keyword>
<evidence type="ECO:0000313" key="1">
    <source>
        <dbReference type="EMBL" id="KAH7965767.1"/>
    </source>
</evidence>
<accession>A0ACB8DCS5</accession>
<proteinExistence type="predicted"/>
<evidence type="ECO:0000313" key="2">
    <source>
        <dbReference type="Proteomes" id="UP000821865"/>
    </source>
</evidence>
<dbReference type="Proteomes" id="UP000821865">
    <property type="component" value="Chromosome 2"/>
</dbReference>
<organism evidence="1 2">
    <name type="scientific">Dermacentor silvarum</name>
    <name type="common">Tick</name>
    <dbReference type="NCBI Taxonomy" id="543639"/>
    <lineage>
        <taxon>Eukaryota</taxon>
        <taxon>Metazoa</taxon>
        <taxon>Ecdysozoa</taxon>
        <taxon>Arthropoda</taxon>
        <taxon>Chelicerata</taxon>
        <taxon>Arachnida</taxon>
        <taxon>Acari</taxon>
        <taxon>Parasitiformes</taxon>
        <taxon>Ixodida</taxon>
        <taxon>Ixodoidea</taxon>
        <taxon>Ixodidae</taxon>
        <taxon>Rhipicephalinae</taxon>
        <taxon>Dermacentor</taxon>
    </lineage>
</organism>
<sequence>MTGRSLLCLLCCLMVISSATLVPLTLIFLTNRTHSPYIEECTSAACARATSSLWALMEDSVDPCGDFYGHVCHRWDNITGDRLTYLDHSAQLIARRVNQSLHDVDEFGGASHETRGVAQFYKLCLKFVTSPDRYISRSQIMHSFGADKRDRLLTLTKFGDIVATLIDLTDDTVRQLLYSPDVGDNVREAVDAGSLDFLGDATSTNTWLAVVNSHLPSHEQLSSKSKVLVTSYGTVRNVLQFLGSLADYGVAYLYLHLLLEVLRFDYVRSLQDRSPVDLVKVCLQGSQDVMWHTRNVLTANIFGGRSEGTHESADILRMVAQAASVRLNWMAEAMRRRALKMFSTVSLHIHDWYDCNATCASIGERAETLVSGARVVDFPSIYVRLKEEQNRAFLSNTRAESDADETLHVLDIGVRYDVIANQVIVPASLRVEPVLYSADVPVAFSAGTLGVLVATDLYRAAIPHPGSPMWNLQQRAVMAKFQDCAVNLANDALNISLAALGDGLGDEFRLPAHIFWMLGARTAYETLRLATLSYKRPINWLSYWRTWQRTFFRRLCLLTCGSGEEDSGQSGVTPRDLCLLTVASMPEFSEVFDCQVHSTALKYTTCIMD</sequence>